<name>A0ABQ7J780_9APIC</name>
<comment type="caution">
    <text evidence="1">The sequence shown here is derived from an EMBL/GenBank/DDBJ whole genome shotgun (WGS) entry which is preliminary data.</text>
</comment>
<dbReference type="EMBL" id="JADAQX010000579">
    <property type="protein sequence ID" value="KAF8819848.1"/>
    <property type="molecule type" value="Genomic_DNA"/>
</dbReference>
<dbReference type="Proteomes" id="UP000823046">
    <property type="component" value="Unassembled WGS sequence"/>
</dbReference>
<evidence type="ECO:0000313" key="2">
    <source>
        <dbReference type="Proteomes" id="UP000823046"/>
    </source>
</evidence>
<gene>
    <name evidence="1" type="ORF">IE077_003887</name>
</gene>
<proteinExistence type="predicted"/>
<protein>
    <submittedName>
        <fullName evidence="1">Uncharacterized protein</fullName>
    </submittedName>
</protein>
<organism evidence="1 2">
    <name type="scientific">Cardiosporidium cionae</name>
    <dbReference type="NCBI Taxonomy" id="476202"/>
    <lineage>
        <taxon>Eukaryota</taxon>
        <taxon>Sar</taxon>
        <taxon>Alveolata</taxon>
        <taxon>Apicomplexa</taxon>
        <taxon>Aconoidasida</taxon>
        <taxon>Nephromycida</taxon>
        <taxon>Cardiosporidium</taxon>
    </lineage>
</organism>
<sequence>MLLQQGETFCKVLSEGDISHLNADIQIEVTQSATFLLPRFSYTNECEALCFDLGKFRMLSNLEPRSPPSSLLRDLLQFDTYIFNIEGVQIYRLCNTNACLCEALNKFTQKHLWMDVFCQLSHGCSSKKKCVEGPFSDPSTTLTSSLEALKMKKSENYCKSHSLF</sequence>
<reference evidence="1 2" key="1">
    <citation type="journal article" date="2020" name="bioRxiv">
        <title>Metabolic contributions of an alphaproteobacterial endosymbiont in the apicomplexan Cardiosporidium cionae.</title>
        <authorList>
            <person name="Hunter E.S."/>
            <person name="Paight C.J."/>
            <person name="Lane C.E."/>
        </authorList>
    </citation>
    <scope>NUCLEOTIDE SEQUENCE [LARGE SCALE GENOMIC DNA]</scope>
    <source>
        <strain evidence="1">ESH_2018</strain>
    </source>
</reference>
<evidence type="ECO:0000313" key="1">
    <source>
        <dbReference type="EMBL" id="KAF8819848.1"/>
    </source>
</evidence>
<accession>A0ABQ7J780</accession>
<feature type="non-terminal residue" evidence="1">
    <location>
        <position position="164"/>
    </location>
</feature>
<keyword evidence="2" id="KW-1185">Reference proteome</keyword>